<dbReference type="EMBL" id="GBRH01184712">
    <property type="protein sequence ID" value="JAE13184.1"/>
    <property type="molecule type" value="Transcribed_RNA"/>
</dbReference>
<evidence type="ECO:0000313" key="1">
    <source>
        <dbReference type="EMBL" id="JAE13184.1"/>
    </source>
</evidence>
<accession>A0A0A9FPK1</accession>
<dbReference type="AlphaFoldDB" id="A0A0A9FPK1"/>
<reference evidence="1" key="1">
    <citation type="submission" date="2014-09" db="EMBL/GenBank/DDBJ databases">
        <authorList>
            <person name="Magalhaes I.L.F."/>
            <person name="Oliveira U."/>
            <person name="Santos F.R."/>
            <person name="Vidigal T.H.D.A."/>
            <person name="Brescovit A.D."/>
            <person name="Santos A.J."/>
        </authorList>
    </citation>
    <scope>NUCLEOTIDE SEQUENCE</scope>
    <source>
        <tissue evidence="1">Shoot tissue taken approximately 20 cm above the soil surface</tissue>
    </source>
</reference>
<name>A0A0A9FPK1_ARUDO</name>
<reference evidence="1" key="2">
    <citation type="journal article" date="2015" name="Data Brief">
        <title>Shoot transcriptome of the giant reed, Arundo donax.</title>
        <authorList>
            <person name="Barrero R.A."/>
            <person name="Guerrero F.D."/>
            <person name="Moolhuijzen P."/>
            <person name="Goolsby J.A."/>
            <person name="Tidwell J."/>
            <person name="Bellgard S.E."/>
            <person name="Bellgard M.I."/>
        </authorList>
    </citation>
    <scope>NUCLEOTIDE SEQUENCE</scope>
    <source>
        <tissue evidence="1">Shoot tissue taken approximately 20 cm above the soil surface</tissue>
    </source>
</reference>
<sequence>MISLLGGLPPHASSSLKSFTSLSSLLFL</sequence>
<protein>
    <submittedName>
        <fullName evidence="1">Uncharacterized protein</fullName>
    </submittedName>
</protein>
<organism evidence="1">
    <name type="scientific">Arundo donax</name>
    <name type="common">Giant reed</name>
    <name type="synonym">Donax arundinaceus</name>
    <dbReference type="NCBI Taxonomy" id="35708"/>
    <lineage>
        <taxon>Eukaryota</taxon>
        <taxon>Viridiplantae</taxon>
        <taxon>Streptophyta</taxon>
        <taxon>Embryophyta</taxon>
        <taxon>Tracheophyta</taxon>
        <taxon>Spermatophyta</taxon>
        <taxon>Magnoliopsida</taxon>
        <taxon>Liliopsida</taxon>
        <taxon>Poales</taxon>
        <taxon>Poaceae</taxon>
        <taxon>PACMAD clade</taxon>
        <taxon>Arundinoideae</taxon>
        <taxon>Arundineae</taxon>
        <taxon>Arundo</taxon>
    </lineage>
</organism>
<proteinExistence type="predicted"/>